<gene>
    <name evidence="2" type="ORF">TSOC_008826</name>
</gene>
<feature type="compositionally biased region" description="Basic residues" evidence="1">
    <location>
        <begin position="59"/>
        <end position="73"/>
    </location>
</feature>
<accession>A0A2J7ZXI1</accession>
<keyword evidence="3" id="KW-1185">Reference proteome</keyword>
<comment type="caution">
    <text evidence="2">The sequence shown here is derived from an EMBL/GenBank/DDBJ whole genome shotgun (WGS) entry which is preliminary data.</text>
</comment>
<organism evidence="2 3">
    <name type="scientific">Tetrabaena socialis</name>
    <dbReference type="NCBI Taxonomy" id="47790"/>
    <lineage>
        <taxon>Eukaryota</taxon>
        <taxon>Viridiplantae</taxon>
        <taxon>Chlorophyta</taxon>
        <taxon>core chlorophytes</taxon>
        <taxon>Chlorophyceae</taxon>
        <taxon>CS clade</taxon>
        <taxon>Chlamydomonadales</taxon>
        <taxon>Tetrabaenaceae</taxon>
        <taxon>Tetrabaena</taxon>
    </lineage>
</organism>
<reference evidence="2 3" key="1">
    <citation type="journal article" date="2017" name="Mol. Biol. Evol.">
        <title>The 4-celled Tetrabaena socialis nuclear genome reveals the essential components for genetic control of cell number at the origin of multicellularity in the volvocine lineage.</title>
        <authorList>
            <person name="Featherston J."/>
            <person name="Arakaki Y."/>
            <person name="Hanschen E.R."/>
            <person name="Ferris P.J."/>
            <person name="Michod R.E."/>
            <person name="Olson B.J.S.C."/>
            <person name="Nozaki H."/>
            <person name="Durand P.M."/>
        </authorList>
    </citation>
    <scope>NUCLEOTIDE SEQUENCE [LARGE SCALE GENOMIC DNA]</scope>
    <source>
        <strain evidence="2 3">NIES-571</strain>
    </source>
</reference>
<feature type="region of interest" description="Disordered" evidence="1">
    <location>
        <begin position="26"/>
        <end position="76"/>
    </location>
</feature>
<protein>
    <submittedName>
        <fullName evidence="2">Uncharacterized protein</fullName>
    </submittedName>
</protein>
<evidence type="ECO:0000313" key="3">
    <source>
        <dbReference type="Proteomes" id="UP000236333"/>
    </source>
</evidence>
<name>A0A2J7ZXI1_9CHLO</name>
<evidence type="ECO:0000313" key="2">
    <source>
        <dbReference type="EMBL" id="PNH04962.1"/>
    </source>
</evidence>
<proteinExistence type="predicted"/>
<evidence type="ECO:0000256" key="1">
    <source>
        <dbReference type="SAM" id="MobiDB-lite"/>
    </source>
</evidence>
<dbReference type="AlphaFoldDB" id="A0A2J7ZXI1"/>
<feature type="non-terminal residue" evidence="2">
    <location>
        <position position="243"/>
    </location>
</feature>
<sequence>MVSQLLWAAPSRRALSASFPFAGPGPGSATAALGTDPSSSLASTSAPAASTPLVPSGSRARKKRAPAAKRAAGRRTPGEQLALGLAVLPAGWCIVGDTVYDAEGTARGPAVAYDASLEAACRTRGHRFTPAAERARQDEWLLDWVGKNGIKWRDAVREFQAQFPTATLGSHPNTRLSAMYHQRAMKHGRQAPQELTSLGFPAVLPPGWYLEDGTAFDAGGVARAPAEAWRASEEAMAAATKKA</sequence>
<feature type="compositionally biased region" description="Low complexity" evidence="1">
    <location>
        <begin position="37"/>
        <end position="56"/>
    </location>
</feature>
<dbReference type="Proteomes" id="UP000236333">
    <property type="component" value="Unassembled WGS sequence"/>
</dbReference>
<dbReference type="EMBL" id="PGGS01000346">
    <property type="protein sequence ID" value="PNH04962.1"/>
    <property type="molecule type" value="Genomic_DNA"/>
</dbReference>